<evidence type="ECO:0000256" key="5">
    <source>
        <dbReference type="SAM" id="Phobius"/>
    </source>
</evidence>
<evidence type="ECO:0000256" key="2">
    <source>
        <dbReference type="ARBA" id="ARBA00029447"/>
    </source>
</evidence>
<sequence>MKLTAKVSILAGLLMAVTVTQSYLTISRAENTLRHTEHISQRDTLFNNAVHTMETSFFAYDDQMNMYVLVAKLGNQNALANETYAQALGFEKQFVNALSTAQNVNTTAKAVKLLNDVSQQINAYNTDAQIVHQDVINHRIAQAISMQTVGNNAPSNAIMPLLNQLVQIGQNNLSNALTSVRNNQSAAISFAWIAAVIQLLFVALALWGIQYFAVRPIKTLKTVAEHLAEGNIEDQVTYTSRDELGDLATSFRAMMSYLAEAGKVAEAIGQGNLTVNPAAKGPKDVLGHAIVAMHQRLREVISAMQDMGHLVHGNVTELNDLASQTTDATQQISMAISQTAQATGESSHGLQQIAASMQQLKAAVEQVATGTNLQAEQVQGGEHALNNMKTAQLSVKEAASRMEQLAAQSRQAAQEGRKQVEETLSAMSRIADVTRNTAEAISLLGKHSERIGAIAGTISEIASQTNLLALNANIEAARAGEHGRGFAVVADEVRKLAEQSSQEAKNVSELIRTIQETVQQSVLSMEKGQQEVMTGQALGEETRGALEGMEKAVTQVAGEISVLTETIRTFDIQSEGVDQGIRQISKIAQDNSAAAHEMAAASAEVTDTIQGLAAISEETAASTEEVASTSQHVAESAGALAEKARELSLVASRLDELVSQYQL</sequence>
<keyword evidence="5" id="KW-1133">Transmembrane helix</keyword>
<name>A0A1W1WFU0_SULTA</name>
<dbReference type="PANTHER" id="PTHR32089:SF112">
    <property type="entry name" value="LYSOZYME-LIKE PROTEIN-RELATED"/>
    <property type="match status" value="1"/>
</dbReference>
<evidence type="ECO:0000259" key="6">
    <source>
        <dbReference type="PROSITE" id="PS50111"/>
    </source>
</evidence>
<keyword evidence="9" id="KW-1185">Reference proteome</keyword>
<dbReference type="Pfam" id="PF00672">
    <property type="entry name" value="HAMP"/>
    <property type="match status" value="1"/>
</dbReference>
<dbReference type="SUPFAM" id="SSF58104">
    <property type="entry name" value="Methyl-accepting chemotaxis protein (MCP) signaling domain"/>
    <property type="match status" value="1"/>
</dbReference>
<reference evidence="9" key="1">
    <citation type="submission" date="2017-04" db="EMBL/GenBank/DDBJ databases">
        <authorList>
            <person name="Varghese N."/>
            <person name="Submissions S."/>
        </authorList>
    </citation>
    <scope>NUCLEOTIDE SEQUENCE [LARGE SCALE GENOMIC DNA]</scope>
    <source>
        <strain evidence="9">DSM 9293</strain>
    </source>
</reference>
<dbReference type="GO" id="GO:0007165">
    <property type="term" value="P:signal transduction"/>
    <property type="evidence" value="ECO:0007669"/>
    <property type="project" value="UniProtKB-KW"/>
</dbReference>
<keyword evidence="1 3" id="KW-0807">Transducer</keyword>
<evidence type="ECO:0000313" key="9">
    <source>
        <dbReference type="Proteomes" id="UP000192660"/>
    </source>
</evidence>
<dbReference type="OrthoDB" id="9814363at2"/>
<dbReference type="PANTHER" id="PTHR32089">
    <property type="entry name" value="METHYL-ACCEPTING CHEMOTAXIS PROTEIN MCPB"/>
    <property type="match status" value="1"/>
</dbReference>
<dbReference type="GO" id="GO:0016020">
    <property type="term" value="C:membrane"/>
    <property type="evidence" value="ECO:0007669"/>
    <property type="project" value="InterPro"/>
</dbReference>
<dbReference type="AlphaFoldDB" id="A0A1W1WFU0"/>
<feature type="domain" description="Methyl-accepting transducer" evidence="6">
    <location>
        <begin position="349"/>
        <end position="606"/>
    </location>
</feature>
<evidence type="ECO:0000313" key="8">
    <source>
        <dbReference type="EMBL" id="SMC05062.1"/>
    </source>
</evidence>
<dbReference type="InterPro" id="IPR004089">
    <property type="entry name" value="MCPsignal_dom"/>
</dbReference>
<dbReference type="Proteomes" id="UP000192660">
    <property type="component" value="Unassembled WGS sequence"/>
</dbReference>
<dbReference type="Gene3D" id="6.10.340.10">
    <property type="match status" value="1"/>
</dbReference>
<accession>A0A1W1WFU0</accession>
<feature type="coiled-coil region" evidence="4">
    <location>
        <begin position="388"/>
        <end position="415"/>
    </location>
</feature>
<gene>
    <name evidence="8" type="ORF">SAMN00768000_2004</name>
</gene>
<organism evidence="8 9">
    <name type="scientific">Sulfobacillus thermosulfidooxidans (strain DSM 9293 / VKM B-1269 / AT-1)</name>
    <dbReference type="NCBI Taxonomy" id="929705"/>
    <lineage>
        <taxon>Bacteria</taxon>
        <taxon>Bacillati</taxon>
        <taxon>Bacillota</taxon>
        <taxon>Clostridia</taxon>
        <taxon>Eubacteriales</taxon>
        <taxon>Clostridiales Family XVII. Incertae Sedis</taxon>
        <taxon>Sulfobacillus</taxon>
    </lineage>
</organism>
<proteinExistence type="inferred from homology"/>
<evidence type="ECO:0000256" key="4">
    <source>
        <dbReference type="SAM" id="Coils"/>
    </source>
</evidence>
<keyword evidence="4" id="KW-0175">Coiled coil</keyword>
<comment type="similarity">
    <text evidence="2">Belongs to the methyl-accepting chemotaxis (MCP) protein family.</text>
</comment>
<protein>
    <submittedName>
        <fullName evidence="8">Methyl-accepting chemotaxis protein</fullName>
    </submittedName>
</protein>
<evidence type="ECO:0000256" key="3">
    <source>
        <dbReference type="PROSITE-ProRule" id="PRU00284"/>
    </source>
</evidence>
<dbReference type="SMART" id="SM00304">
    <property type="entry name" value="HAMP"/>
    <property type="match status" value="1"/>
</dbReference>
<keyword evidence="5" id="KW-0472">Membrane</keyword>
<dbReference type="SMART" id="SM00283">
    <property type="entry name" value="MA"/>
    <property type="match status" value="1"/>
</dbReference>
<dbReference type="STRING" id="28034.BFX07_15020"/>
<keyword evidence="5" id="KW-0812">Transmembrane</keyword>
<dbReference type="Gene3D" id="1.10.287.950">
    <property type="entry name" value="Methyl-accepting chemotaxis protein"/>
    <property type="match status" value="3"/>
</dbReference>
<evidence type="ECO:0000256" key="1">
    <source>
        <dbReference type="ARBA" id="ARBA00023224"/>
    </source>
</evidence>
<dbReference type="SUPFAM" id="SSF158472">
    <property type="entry name" value="HAMP domain-like"/>
    <property type="match status" value="1"/>
</dbReference>
<feature type="transmembrane region" description="Helical" evidence="5">
    <location>
        <begin position="190"/>
        <end position="214"/>
    </location>
</feature>
<dbReference type="EMBL" id="FWWY01000001">
    <property type="protein sequence ID" value="SMC05062.1"/>
    <property type="molecule type" value="Genomic_DNA"/>
</dbReference>
<dbReference type="PROSITE" id="PS50885">
    <property type="entry name" value="HAMP"/>
    <property type="match status" value="1"/>
</dbReference>
<dbReference type="PROSITE" id="PS50111">
    <property type="entry name" value="CHEMOTAXIS_TRANSDUC_2"/>
    <property type="match status" value="1"/>
</dbReference>
<dbReference type="CDD" id="cd06225">
    <property type="entry name" value="HAMP"/>
    <property type="match status" value="1"/>
</dbReference>
<dbReference type="Pfam" id="PF00015">
    <property type="entry name" value="MCPsignal"/>
    <property type="match status" value="1"/>
</dbReference>
<evidence type="ECO:0000259" key="7">
    <source>
        <dbReference type="PROSITE" id="PS50885"/>
    </source>
</evidence>
<feature type="domain" description="HAMP" evidence="7">
    <location>
        <begin position="211"/>
        <end position="263"/>
    </location>
</feature>
<dbReference type="InterPro" id="IPR003660">
    <property type="entry name" value="HAMP_dom"/>
</dbReference>
<dbReference type="RefSeq" id="WP_084661463.1">
    <property type="nucleotide sequence ID" value="NZ_FWWY01000001.1"/>
</dbReference>